<dbReference type="InterPro" id="IPR001789">
    <property type="entry name" value="Sig_transdc_resp-reg_receiver"/>
</dbReference>
<dbReference type="EMBL" id="MOBX01000013">
    <property type="protein sequence ID" value="RON81154.1"/>
    <property type="molecule type" value="Genomic_DNA"/>
</dbReference>
<feature type="domain" description="PAS" evidence="8">
    <location>
        <begin position="15"/>
        <end position="87"/>
    </location>
</feature>
<feature type="coiled-coil region" evidence="5">
    <location>
        <begin position="398"/>
        <end position="436"/>
    </location>
</feature>
<comment type="caution">
    <text evidence="10">The sequence shown here is derived from an EMBL/GenBank/DDBJ whole genome shotgun (WGS) entry which is preliminary data.</text>
</comment>
<dbReference type="CDD" id="cd18161">
    <property type="entry name" value="REC_hyHK_blue-like"/>
    <property type="match status" value="1"/>
</dbReference>
<dbReference type="SMART" id="SM00387">
    <property type="entry name" value="HATPase_c"/>
    <property type="match status" value="1"/>
</dbReference>
<evidence type="ECO:0000313" key="10">
    <source>
        <dbReference type="EMBL" id="RON81154.1"/>
    </source>
</evidence>
<dbReference type="InterPro" id="IPR036890">
    <property type="entry name" value="HATPase_C_sf"/>
</dbReference>
<dbReference type="NCBIfam" id="TIGR00229">
    <property type="entry name" value="sensory_box"/>
    <property type="match status" value="1"/>
</dbReference>
<dbReference type="GO" id="GO:0000155">
    <property type="term" value="F:phosphorelay sensor kinase activity"/>
    <property type="evidence" value="ECO:0007669"/>
    <property type="project" value="InterPro"/>
</dbReference>
<reference evidence="10 11" key="1">
    <citation type="submission" date="2016-10" db="EMBL/GenBank/DDBJ databases">
        <title>Comparative genome analysis of multiple Pseudomonas spp. focuses on biocontrol and plant growth promoting traits.</title>
        <authorList>
            <person name="Tao X.-Y."/>
            <person name="Taylor C.G."/>
        </authorList>
    </citation>
    <scope>NUCLEOTIDE SEQUENCE [LARGE SCALE GENOMIC DNA]</scope>
    <source>
        <strain evidence="10 11">28B5</strain>
    </source>
</reference>
<protein>
    <recommendedName>
        <fullName evidence="2">histidine kinase</fullName>
        <ecNumber evidence="2">2.7.13.3</ecNumber>
    </recommendedName>
</protein>
<dbReference type="PANTHER" id="PTHR43065">
    <property type="entry name" value="SENSOR HISTIDINE KINASE"/>
    <property type="match status" value="1"/>
</dbReference>
<dbReference type="InterPro" id="IPR005467">
    <property type="entry name" value="His_kinase_dom"/>
</dbReference>
<evidence type="ECO:0000259" key="7">
    <source>
        <dbReference type="PROSITE" id="PS50110"/>
    </source>
</evidence>
<dbReference type="SMART" id="SM00086">
    <property type="entry name" value="PAC"/>
    <property type="match status" value="2"/>
</dbReference>
<feature type="modified residue" description="4-aspartylphosphate" evidence="4">
    <location>
        <position position="749"/>
    </location>
</feature>
<dbReference type="SUPFAM" id="SSF52172">
    <property type="entry name" value="CheY-like"/>
    <property type="match status" value="1"/>
</dbReference>
<dbReference type="CDD" id="cd00082">
    <property type="entry name" value="HisKA"/>
    <property type="match status" value="1"/>
</dbReference>
<dbReference type="EC" id="2.7.13.3" evidence="2"/>
<dbReference type="PROSITE" id="PS50109">
    <property type="entry name" value="HIS_KIN"/>
    <property type="match status" value="1"/>
</dbReference>
<dbReference type="Pfam" id="PF00072">
    <property type="entry name" value="Response_reg"/>
    <property type="match status" value="1"/>
</dbReference>
<evidence type="ECO:0000256" key="2">
    <source>
        <dbReference type="ARBA" id="ARBA00012438"/>
    </source>
</evidence>
<dbReference type="InterPro" id="IPR000700">
    <property type="entry name" value="PAS-assoc_C"/>
</dbReference>
<dbReference type="Proteomes" id="UP000285378">
    <property type="component" value="Unassembled WGS sequence"/>
</dbReference>
<dbReference type="SUPFAM" id="SSF47384">
    <property type="entry name" value="Homodimeric domain of signal transducing histidine kinase"/>
    <property type="match status" value="1"/>
</dbReference>
<dbReference type="Gene3D" id="3.30.450.20">
    <property type="entry name" value="PAS domain"/>
    <property type="match status" value="3"/>
</dbReference>
<dbReference type="InterPro" id="IPR035965">
    <property type="entry name" value="PAS-like_dom_sf"/>
</dbReference>
<evidence type="ECO:0000259" key="8">
    <source>
        <dbReference type="PROSITE" id="PS50112"/>
    </source>
</evidence>
<keyword evidence="3 4" id="KW-0597">Phosphoprotein</keyword>
<dbReference type="InterPro" id="IPR013655">
    <property type="entry name" value="PAS_fold_3"/>
</dbReference>
<feature type="domain" description="PAC" evidence="9">
    <location>
        <begin position="91"/>
        <end position="143"/>
    </location>
</feature>
<organism evidence="10 11">
    <name type="scientific">Pseudomonas fluorescens</name>
    <dbReference type="NCBI Taxonomy" id="294"/>
    <lineage>
        <taxon>Bacteria</taxon>
        <taxon>Pseudomonadati</taxon>
        <taxon>Pseudomonadota</taxon>
        <taxon>Gammaproteobacteria</taxon>
        <taxon>Pseudomonadales</taxon>
        <taxon>Pseudomonadaceae</taxon>
        <taxon>Pseudomonas</taxon>
    </lineage>
</organism>
<dbReference type="Gene3D" id="1.10.287.130">
    <property type="match status" value="1"/>
</dbReference>
<dbReference type="InterPro" id="IPR003594">
    <property type="entry name" value="HATPase_dom"/>
</dbReference>
<feature type="domain" description="Histidine kinase" evidence="6">
    <location>
        <begin position="452"/>
        <end position="676"/>
    </location>
</feature>
<dbReference type="InterPro" id="IPR001610">
    <property type="entry name" value="PAC"/>
</dbReference>
<dbReference type="SMART" id="SM00448">
    <property type="entry name" value="REC"/>
    <property type="match status" value="1"/>
</dbReference>
<dbReference type="Pfam" id="PF08447">
    <property type="entry name" value="PAS_3"/>
    <property type="match status" value="2"/>
</dbReference>
<dbReference type="SUPFAM" id="SSF55874">
    <property type="entry name" value="ATPase domain of HSP90 chaperone/DNA topoisomerase II/histidine kinase"/>
    <property type="match status" value="1"/>
</dbReference>
<dbReference type="PANTHER" id="PTHR43065:SF42">
    <property type="entry name" value="TWO-COMPONENT SENSOR PPRA"/>
    <property type="match status" value="1"/>
</dbReference>
<dbReference type="Pfam" id="PF02518">
    <property type="entry name" value="HATPase_c"/>
    <property type="match status" value="1"/>
</dbReference>
<proteinExistence type="predicted"/>
<dbReference type="RefSeq" id="WP_123450368.1">
    <property type="nucleotide sequence ID" value="NZ_MOBX01000013.1"/>
</dbReference>
<evidence type="ECO:0000256" key="4">
    <source>
        <dbReference type="PROSITE-ProRule" id="PRU00169"/>
    </source>
</evidence>
<feature type="domain" description="PAC" evidence="9">
    <location>
        <begin position="355"/>
        <end position="407"/>
    </location>
</feature>
<dbReference type="Gene3D" id="3.40.50.2300">
    <property type="match status" value="1"/>
</dbReference>
<dbReference type="SUPFAM" id="SSF55785">
    <property type="entry name" value="PYP-like sensor domain (PAS domain)"/>
    <property type="match status" value="3"/>
</dbReference>
<keyword evidence="10" id="KW-0418">Kinase</keyword>
<dbReference type="AlphaFoldDB" id="A0A423MCY0"/>
<dbReference type="SMART" id="SM00091">
    <property type="entry name" value="PAS"/>
    <property type="match status" value="1"/>
</dbReference>
<dbReference type="InterPro" id="IPR004358">
    <property type="entry name" value="Sig_transdc_His_kin-like_C"/>
</dbReference>
<dbReference type="OrthoDB" id="9770473at2"/>
<dbReference type="PROSITE" id="PS50112">
    <property type="entry name" value="PAS"/>
    <property type="match status" value="1"/>
</dbReference>
<evidence type="ECO:0000313" key="11">
    <source>
        <dbReference type="Proteomes" id="UP000285378"/>
    </source>
</evidence>
<evidence type="ECO:0000256" key="5">
    <source>
        <dbReference type="SAM" id="Coils"/>
    </source>
</evidence>
<name>A0A423MCY0_PSEFL</name>
<sequence length="820" mass="90902">MDILKQLTREELESEVTRLRLAVKATCDAVWDWDLTTNRIVWNDALQQAYGYAPQAIDATCDWRFAQIHQQDRARVETSIRAAMAGTGDTWSAEYRFRCQDGSYAEVLDRGHLIRNADGQAERMIGAMLDLTRSRSAETALRKSEERFSTILETIEAAFAIVKVKFDADDHPIDYCFVEANPAFERQAGVNLRGKWVTEFAPNLEKFWFETYGHVAKTGEPANFENYANTFERWFDVRAVRVGDPADRQIAIFFSDVTERRDAQERLRVSEAIARENIERVQLALAAGAIIGTWHWHLPTDRFYVDEAFARVFNLDPALGRDGLSLEQVVTTVHPDDREGLTVAINDAIARGGAYSHQYRVRGEDGKYTWIEANGRVECAEDGTPLRFPGVLIDVEDRRNVEDERDRVTAALKALNDTLEQRVSARTAELMQAEEKLRQSQKMEAVGQLTGGLAHDFNNLLAGICASLELMEKRIAQGRLNDIDKYMLIAQDAAKRATALTHRLLAFSRRQTLDPRPTEVNALIAGMTELIQRTVGPSIRLRTVAAADLWPALVDASQLENALLNLCINARDAMPDGGSITVETANRTLDAESARTREMPEGQYLCLSVADTGTGMSAEVMAKAFDPFFTTKPLGQGTGLGLSMIYGFTKQSGGQVRVQSTVGQGTIICIYLPRYRGETQCNHDDTQNSATLQAKAGETILIVDDEPSVRTLLKDVLNDLGYNLLEACDSVEGLEVLRSSAHIDLLITDVGLPGGMNGRQMADAGRQIRPRLKTLFITGYAENSVIGNGQLGPGMQVLTKPFAVDTLVSRVSGLLAIDVE</sequence>
<accession>A0A423MCY0</accession>
<dbReference type="InterPro" id="IPR011006">
    <property type="entry name" value="CheY-like_superfamily"/>
</dbReference>
<comment type="catalytic activity">
    <reaction evidence="1">
        <text>ATP + protein L-histidine = ADP + protein N-phospho-L-histidine.</text>
        <dbReference type="EC" id="2.7.13.3"/>
    </reaction>
</comment>
<evidence type="ECO:0000256" key="3">
    <source>
        <dbReference type="ARBA" id="ARBA00022553"/>
    </source>
</evidence>
<keyword evidence="10" id="KW-0808">Transferase</keyword>
<dbReference type="Pfam" id="PF00512">
    <property type="entry name" value="HisKA"/>
    <property type="match status" value="1"/>
</dbReference>
<dbReference type="InterPro" id="IPR003661">
    <property type="entry name" value="HisK_dim/P_dom"/>
</dbReference>
<dbReference type="PROSITE" id="PS50113">
    <property type="entry name" value="PAC"/>
    <property type="match status" value="2"/>
</dbReference>
<dbReference type="PROSITE" id="PS50110">
    <property type="entry name" value="RESPONSE_REGULATORY"/>
    <property type="match status" value="1"/>
</dbReference>
<dbReference type="PRINTS" id="PR00344">
    <property type="entry name" value="BCTRLSENSOR"/>
</dbReference>
<evidence type="ECO:0000256" key="1">
    <source>
        <dbReference type="ARBA" id="ARBA00000085"/>
    </source>
</evidence>
<dbReference type="Gene3D" id="3.30.565.10">
    <property type="entry name" value="Histidine kinase-like ATPase, C-terminal domain"/>
    <property type="match status" value="1"/>
</dbReference>
<dbReference type="InterPro" id="IPR000014">
    <property type="entry name" value="PAS"/>
</dbReference>
<keyword evidence="5" id="KW-0175">Coiled coil</keyword>
<feature type="domain" description="Response regulatory" evidence="7">
    <location>
        <begin position="699"/>
        <end position="815"/>
    </location>
</feature>
<gene>
    <name evidence="10" type="ORF">BK670_13330</name>
</gene>
<dbReference type="CDD" id="cd16919">
    <property type="entry name" value="HATPase_CckA-like"/>
    <property type="match status" value="1"/>
</dbReference>
<dbReference type="CDD" id="cd00130">
    <property type="entry name" value="PAS"/>
    <property type="match status" value="2"/>
</dbReference>
<evidence type="ECO:0000259" key="9">
    <source>
        <dbReference type="PROSITE" id="PS50113"/>
    </source>
</evidence>
<dbReference type="SMART" id="SM00388">
    <property type="entry name" value="HisKA"/>
    <property type="match status" value="1"/>
</dbReference>
<evidence type="ECO:0000259" key="6">
    <source>
        <dbReference type="PROSITE" id="PS50109"/>
    </source>
</evidence>
<dbReference type="InterPro" id="IPR036097">
    <property type="entry name" value="HisK_dim/P_sf"/>
</dbReference>